<keyword evidence="13" id="KW-1185">Reference proteome</keyword>
<dbReference type="InterPro" id="IPR005844">
    <property type="entry name" value="A-D-PHexomutase_a/b/a-I"/>
</dbReference>
<dbReference type="STRING" id="754035.Mesau_05021"/>
<dbReference type="PROSITE" id="PS00710">
    <property type="entry name" value="PGM_PMM"/>
    <property type="match status" value="1"/>
</dbReference>
<comment type="cofactor">
    <cofactor evidence="1">
        <name>Mg(2+)</name>
        <dbReference type="ChEBI" id="CHEBI:18420"/>
    </cofactor>
</comment>
<keyword evidence="3" id="KW-0597">Phosphoprotein</keyword>
<dbReference type="eggNOG" id="COG1109">
    <property type="taxonomic scope" value="Bacteria"/>
</dbReference>
<reference evidence="13" key="1">
    <citation type="submission" date="2012-02" db="EMBL/GenBank/DDBJ databases">
        <title>Complete sequence of Mesorhizobium australicum WSM2073.</title>
        <authorList>
            <person name="Lucas S."/>
            <person name="Han J."/>
            <person name="Lapidus A."/>
            <person name="Cheng J.-F."/>
            <person name="Goodwin L."/>
            <person name="Pitluck S."/>
            <person name="Peters L."/>
            <person name="Gu W."/>
            <person name="Detter J.C."/>
            <person name="Han C."/>
            <person name="Tapia R."/>
            <person name="Land M."/>
            <person name="Hauser L."/>
            <person name="Kyrpides N."/>
            <person name="Ivanova N."/>
            <person name="Pagani I."/>
            <person name="Reeve W.G."/>
            <person name="Howieson J.G."/>
            <person name="Tiwari R.P."/>
            <person name="O'Hara G.W."/>
            <person name="Atkins C.A."/>
            <person name="Ronson C.W."/>
            <person name="Nandasena K.G."/>
            <person name="Woyke T."/>
        </authorList>
    </citation>
    <scope>NUCLEOTIDE SEQUENCE [LARGE SCALE GENOMIC DNA]</scope>
    <source>
        <strain evidence="13">LMG 24608 / HAMBI 3006 / WSM2073</strain>
    </source>
</reference>
<dbReference type="SUPFAM" id="SSF53738">
    <property type="entry name" value="Phosphoglucomutase, first 3 domains"/>
    <property type="match status" value="3"/>
</dbReference>
<gene>
    <name evidence="12" type="ordered locus">Mesau_05021</name>
</gene>
<evidence type="ECO:0000259" key="8">
    <source>
        <dbReference type="Pfam" id="PF00408"/>
    </source>
</evidence>
<evidence type="ECO:0000256" key="6">
    <source>
        <dbReference type="ARBA" id="ARBA00023235"/>
    </source>
</evidence>
<keyword evidence="6" id="KW-0413">Isomerase</keyword>
<protein>
    <submittedName>
        <fullName evidence="12">Phosphomannomutase</fullName>
    </submittedName>
</protein>
<dbReference type="InterPro" id="IPR016055">
    <property type="entry name" value="A-D-PHexomutase_a/b/a-I/II/III"/>
</dbReference>
<dbReference type="InterPro" id="IPR016066">
    <property type="entry name" value="A-D-PHexomutase_CS"/>
</dbReference>
<dbReference type="InterPro" id="IPR005846">
    <property type="entry name" value="A-D-PHexomutase_a/b/a-III"/>
</dbReference>
<sequence length="488" mass="51717">MTAFPHTSQSEVMKFGSSGLRGLASELVGKPSGLYTEAFAWRLAAGGLQPKAKVFIGRDLRDSSPTIAANCMAALVVGGFQPIDCGAIPTPALALYARQHGAAALMVTGSHIPADRNGIKFYNPQGEISKADEAAIARYAAERSDAYNAPPAIGTALPGHHDQAITAYRARADDILEPGSLSGMRLGVYQHSSVAADLLVKVLQSFGAHVIPVGKSDTFVPVDTEAVDPTTIAKFKGWAREFKLDAIVSADADADRPLIADENGDLFRGDLIGLATALFLRADSVVTPVTSNSGISEAFGFTVLRTKVGSPFVVEAMEASYHPEKTVIGFEANGGVLLGADCSLHGKTLTALPTRDSLLPILAVLGMVASTGKSLSRLRELWNLPACASERLENFPVESSRSLMRRLADRDALQRFLAPFGTVADVDETDGLRTKMETGEIIHLRPSGNAPELRCYSEAMDPSRATAIVALTLERARAITSTNEAEVA</sequence>
<proteinExistence type="inferred from homology"/>
<dbReference type="InterPro" id="IPR005843">
    <property type="entry name" value="A-D-PHexomutase_C"/>
</dbReference>
<dbReference type="EMBL" id="CP003358">
    <property type="protein sequence ID" value="AGB47333.1"/>
    <property type="molecule type" value="Genomic_DNA"/>
</dbReference>
<comment type="similarity">
    <text evidence="2 7">Belongs to the phosphohexose mutase family.</text>
</comment>
<dbReference type="GO" id="GO:0005975">
    <property type="term" value="P:carbohydrate metabolic process"/>
    <property type="evidence" value="ECO:0007669"/>
    <property type="project" value="InterPro"/>
</dbReference>
<evidence type="ECO:0000256" key="7">
    <source>
        <dbReference type="RuleBase" id="RU004326"/>
    </source>
</evidence>
<feature type="domain" description="Alpha-D-phosphohexomutase alpha/beta/alpha" evidence="11">
    <location>
        <begin position="282"/>
        <end position="382"/>
    </location>
</feature>
<dbReference type="InterPro" id="IPR005845">
    <property type="entry name" value="A-D-PHexomutase_a/b/a-II"/>
</dbReference>
<dbReference type="CDD" id="cd03088">
    <property type="entry name" value="ManB"/>
    <property type="match status" value="1"/>
</dbReference>
<evidence type="ECO:0000256" key="2">
    <source>
        <dbReference type="ARBA" id="ARBA00010231"/>
    </source>
</evidence>
<organism evidence="12 13">
    <name type="scientific">Mesorhizobium australicum (strain HAMBI 3006 / LMG 24608 / WSM2073)</name>
    <dbReference type="NCBI Taxonomy" id="754035"/>
    <lineage>
        <taxon>Bacteria</taxon>
        <taxon>Pseudomonadati</taxon>
        <taxon>Pseudomonadota</taxon>
        <taxon>Alphaproteobacteria</taxon>
        <taxon>Hyphomicrobiales</taxon>
        <taxon>Phyllobacteriaceae</taxon>
        <taxon>Mesorhizobium</taxon>
    </lineage>
</organism>
<feature type="domain" description="Alpha-D-phosphohexomutase C-terminal" evidence="8">
    <location>
        <begin position="413"/>
        <end position="470"/>
    </location>
</feature>
<dbReference type="PANTHER" id="PTHR42946:SF1">
    <property type="entry name" value="PHOSPHOGLUCOMUTASE (ALPHA-D-GLUCOSE-1,6-BISPHOSPHATE-DEPENDENT)"/>
    <property type="match status" value="1"/>
</dbReference>
<feature type="domain" description="Alpha-D-phosphohexomutase alpha/beta/alpha" evidence="10">
    <location>
        <begin position="179"/>
        <end position="264"/>
    </location>
</feature>
<evidence type="ECO:0000259" key="10">
    <source>
        <dbReference type="Pfam" id="PF02879"/>
    </source>
</evidence>
<evidence type="ECO:0000256" key="5">
    <source>
        <dbReference type="ARBA" id="ARBA00022842"/>
    </source>
</evidence>
<dbReference type="Proteomes" id="UP000010998">
    <property type="component" value="Chromosome"/>
</dbReference>
<dbReference type="KEGG" id="mam:Mesau_05021"/>
<dbReference type="Gene3D" id="3.30.310.50">
    <property type="entry name" value="Alpha-D-phosphohexomutase, C-terminal domain"/>
    <property type="match status" value="1"/>
</dbReference>
<evidence type="ECO:0000256" key="1">
    <source>
        <dbReference type="ARBA" id="ARBA00001946"/>
    </source>
</evidence>
<accession>L0KTE5</accession>
<evidence type="ECO:0000259" key="9">
    <source>
        <dbReference type="Pfam" id="PF02878"/>
    </source>
</evidence>
<dbReference type="InterPro" id="IPR036900">
    <property type="entry name" value="A-D-PHexomutase_C_sf"/>
</dbReference>
<keyword evidence="5 7" id="KW-0460">Magnesium</keyword>
<dbReference type="Pfam" id="PF02880">
    <property type="entry name" value="PGM_PMM_III"/>
    <property type="match status" value="1"/>
</dbReference>
<dbReference type="HOGENOM" id="CLU_045514_1_0_5"/>
<evidence type="ECO:0000256" key="4">
    <source>
        <dbReference type="ARBA" id="ARBA00022723"/>
    </source>
</evidence>
<dbReference type="PANTHER" id="PTHR42946">
    <property type="entry name" value="PHOSPHOHEXOSE MUTASE"/>
    <property type="match status" value="1"/>
</dbReference>
<dbReference type="Gene3D" id="3.40.120.10">
    <property type="entry name" value="Alpha-D-Glucose-1,6-Bisphosphate, subunit A, domain 3"/>
    <property type="match status" value="3"/>
</dbReference>
<dbReference type="SUPFAM" id="SSF55957">
    <property type="entry name" value="Phosphoglucomutase, C-terminal domain"/>
    <property type="match status" value="1"/>
</dbReference>
<evidence type="ECO:0000313" key="13">
    <source>
        <dbReference type="Proteomes" id="UP000010998"/>
    </source>
</evidence>
<dbReference type="AlphaFoldDB" id="L0KTE5"/>
<evidence type="ECO:0000256" key="3">
    <source>
        <dbReference type="ARBA" id="ARBA00022553"/>
    </source>
</evidence>
<keyword evidence="4 7" id="KW-0479">Metal-binding</keyword>
<evidence type="ECO:0000259" key="11">
    <source>
        <dbReference type="Pfam" id="PF02880"/>
    </source>
</evidence>
<dbReference type="InterPro" id="IPR050060">
    <property type="entry name" value="Phosphoglucosamine_mutase"/>
</dbReference>
<evidence type="ECO:0000313" key="12">
    <source>
        <dbReference type="EMBL" id="AGB47333.1"/>
    </source>
</evidence>
<feature type="domain" description="Alpha-D-phosphohexomutase alpha/beta/alpha" evidence="9">
    <location>
        <begin position="13"/>
        <end position="142"/>
    </location>
</feature>
<dbReference type="GO" id="GO:0000287">
    <property type="term" value="F:magnesium ion binding"/>
    <property type="evidence" value="ECO:0007669"/>
    <property type="project" value="InterPro"/>
</dbReference>
<dbReference type="Pfam" id="PF00408">
    <property type="entry name" value="PGM_PMM_IV"/>
    <property type="match status" value="1"/>
</dbReference>
<dbReference type="Pfam" id="PF02879">
    <property type="entry name" value="PGM_PMM_II"/>
    <property type="match status" value="1"/>
</dbReference>
<dbReference type="Pfam" id="PF02878">
    <property type="entry name" value="PGM_PMM_I"/>
    <property type="match status" value="1"/>
</dbReference>
<dbReference type="GO" id="GO:0004615">
    <property type="term" value="F:phosphomannomutase activity"/>
    <property type="evidence" value="ECO:0007669"/>
    <property type="project" value="TreeGrafter"/>
</dbReference>
<name>L0KTE5_MESAW</name>